<evidence type="ECO:0000259" key="7">
    <source>
        <dbReference type="SMART" id="SM00849"/>
    </source>
</evidence>
<dbReference type="InterPro" id="IPR052159">
    <property type="entry name" value="Competence_DNA_uptake"/>
</dbReference>
<dbReference type="Pfam" id="PF13567">
    <property type="entry name" value="DUF4131"/>
    <property type="match status" value="1"/>
</dbReference>
<dbReference type="InterPro" id="IPR004797">
    <property type="entry name" value="Competence_ComEC/Rec2"/>
</dbReference>
<evidence type="ECO:0000313" key="8">
    <source>
        <dbReference type="EMBL" id="QVY60412.1"/>
    </source>
</evidence>
<dbReference type="RefSeq" id="WP_214475050.1">
    <property type="nucleotide sequence ID" value="NZ_CP071709.1"/>
</dbReference>
<dbReference type="InterPro" id="IPR001279">
    <property type="entry name" value="Metallo-B-lactamas"/>
</dbReference>
<dbReference type="Gene3D" id="3.60.15.10">
    <property type="entry name" value="Ribonuclease Z/Hydroxyacylglutathione hydrolase-like"/>
    <property type="match status" value="1"/>
</dbReference>
<feature type="transmembrane region" description="Helical" evidence="6">
    <location>
        <begin position="356"/>
        <end position="379"/>
    </location>
</feature>
<evidence type="ECO:0000256" key="4">
    <source>
        <dbReference type="ARBA" id="ARBA00022989"/>
    </source>
</evidence>
<feature type="transmembrane region" description="Helical" evidence="6">
    <location>
        <begin position="481"/>
        <end position="498"/>
    </location>
</feature>
<keyword evidence="4 6" id="KW-1133">Transmembrane helix</keyword>
<dbReference type="SUPFAM" id="SSF56281">
    <property type="entry name" value="Metallo-hydrolase/oxidoreductase"/>
    <property type="match status" value="1"/>
</dbReference>
<dbReference type="InterPro" id="IPR025405">
    <property type="entry name" value="DUF4131"/>
</dbReference>
<gene>
    <name evidence="8" type="ORF">J1899_15505</name>
</gene>
<sequence>MKGNGIYFAFASLLGITAALADRMVSFIGLCLLVILLVLIKKWQAGMIALIVVLSVTMYVRSELAERNQVTQFRGDKTEFTLTFQDKIKIDGDLLSAEVKTSTGELMMMRYEISSEKEKEVLTDEVHPGLNCSVRGQLEEPSAVTNPNGFDYRLYLQRNRIYWILEAPDFSFTQCSSEVSSPITFFQKLRFNGISYLKDHFPDQSAGLAAALIFGDRNGIDHDVITSYERLGIVHLLAISGLHVAMLAGIIYYLGLRIGITREKMTHFLFIILPIYALLTGAAPSVNRSVLMLMLALGVKKFHFHLPTSDIISAVFIGYVLISPYAIFNIGLQLSFLITLSLILSAQNLTKKAQNSMVLALQTSFICLLSSLPIMFYYFYEVSLISLFVNIIYIPLYSWIMMPGLMLLYFVHLGVGEKSEFLVAILDLFIQLINAGSNWLSEVPFAVLTLGIPSNLVLILYAAAIISFFALWEKRSGSKSFVRILLLPASVVFIHYAVNSFSPYGEVTMIDVGQGDSIFIQLPYGQGNYLIDTGGLLHFPEEKWRERKKPFEVGKDTIVPFLKSKGVRTLDKLMITHGDIDHIGGSEAILKEMHVKEVLMAAEAEPSESERKLAAAAINNDIEVHYVQAGMGWKSGQSFFRLMLPGESAEIMGENNGSIVMYAEIGGLRWLFMGDAEESGEKLLIDHYGNLRADVLKVGHHGSKSSTSIELLQTVQPHYALISAGRNNLYGHPHGDVIDKLNEEEIFILRTDVHGAITYKFKGGQGTFFTVIP</sequence>
<proteinExistence type="predicted"/>
<feature type="transmembrane region" description="Helical" evidence="6">
    <location>
        <begin position="233"/>
        <end position="256"/>
    </location>
</feature>
<keyword evidence="2" id="KW-1003">Cell membrane</keyword>
<evidence type="ECO:0000256" key="1">
    <source>
        <dbReference type="ARBA" id="ARBA00004651"/>
    </source>
</evidence>
<evidence type="ECO:0000256" key="5">
    <source>
        <dbReference type="ARBA" id="ARBA00023136"/>
    </source>
</evidence>
<feature type="transmembrane region" description="Helical" evidence="6">
    <location>
        <begin position="45"/>
        <end position="62"/>
    </location>
</feature>
<dbReference type="NCBIfam" id="TIGR00361">
    <property type="entry name" value="ComEC_Rec2"/>
    <property type="match status" value="1"/>
</dbReference>
<dbReference type="InterPro" id="IPR004477">
    <property type="entry name" value="ComEC_N"/>
</dbReference>
<feature type="transmembrane region" description="Helical" evidence="6">
    <location>
        <begin position="268"/>
        <end position="291"/>
    </location>
</feature>
<accession>A0ABX8FA62</accession>
<dbReference type="InterPro" id="IPR035681">
    <property type="entry name" value="ComA-like_MBL"/>
</dbReference>
<dbReference type="SMART" id="SM00849">
    <property type="entry name" value="Lactamase_B"/>
    <property type="match status" value="1"/>
</dbReference>
<dbReference type="EMBL" id="CP071709">
    <property type="protein sequence ID" value="QVY60412.1"/>
    <property type="molecule type" value="Genomic_DNA"/>
</dbReference>
<feature type="transmembrane region" description="Helical" evidence="6">
    <location>
        <begin position="311"/>
        <end position="344"/>
    </location>
</feature>
<keyword evidence="5 6" id="KW-0472">Membrane</keyword>
<dbReference type="PANTHER" id="PTHR30619">
    <property type="entry name" value="DNA INTERNALIZATION/COMPETENCE PROTEIN COMEC/REC2"/>
    <property type="match status" value="1"/>
</dbReference>
<evidence type="ECO:0000256" key="3">
    <source>
        <dbReference type="ARBA" id="ARBA00022692"/>
    </source>
</evidence>
<dbReference type="PANTHER" id="PTHR30619:SF1">
    <property type="entry name" value="RECOMBINATION PROTEIN 2"/>
    <property type="match status" value="1"/>
</dbReference>
<dbReference type="CDD" id="cd07731">
    <property type="entry name" value="ComA-like_MBL-fold"/>
    <property type="match status" value="1"/>
</dbReference>
<feature type="domain" description="Metallo-beta-lactamase" evidence="7">
    <location>
        <begin position="514"/>
        <end position="726"/>
    </location>
</feature>
<organism evidence="8 9">
    <name type="scientific">Cytobacillus gottheilii</name>
    <dbReference type="NCBI Taxonomy" id="859144"/>
    <lineage>
        <taxon>Bacteria</taxon>
        <taxon>Bacillati</taxon>
        <taxon>Bacillota</taxon>
        <taxon>Bacilli</taxon>
        <taxon>Bacillales</taxon>
        <taxon>Bacillaceae</taxon>
        <taxon>Cytobacillus</taxon>
    </lineage>
</organism>
<evidence type="ECO:0000313" key="9">
    <source>
        <dbReference type="Proteomes" id="UP000679247"/>
    </source>
</evidence>
<name>A0ABX8FA62_9BACI</name>
<keyword evidence="3 6" id="KW-0812">Transmembrane</keyword>
<dbReference type="InterPro" id="IPR036866">
    <property type="entry name" value="RibonucZ/Hydroxyglut_hydro"/>
</dbReference>
<dbReference type="Pfam" id="PF00753">
    <property type="entry name" value="Lactamase_B"/>
    <property type="match status" value="1"/>
</dbReference>
<reference evidence="8 9" key="1">
    <citation type="submission" date="2021-03" db="EMBL/GenBank/DDBJ databases">
        <title>The first data on the complete genome of the tetrodotoxin-producing bacterium.</title>
        <authorList>
            <person name="Melnikova D.I."/>
            <person name="Nijland R."/>
            <person name="Magarlamov T.Y."/>
        </authorList>
    </citation>
    <scope>NUCLEOTIDE SEQUENCE [LARGE SCALE GENOMIC DNA]</scope>
    <source>
        <strain evidence="8 9">1839</strain>
    </source>
</reference>
<keyword evidence="9" id="KW-1185">Reference proteome</keyword>
<dbReference type="Pfam" id="PF03772">
    <property type="entry name" value="Competence"/>
    <property type="match status" value="1"/>
</dbReference>
<dbReference type="Proteomes" id="UP000679247">
    <property type="component" value="Chromosome"/>
</dbReference>
<protein>
    <submittedName>
        <fullName evidence="8">DNA internalization-related competence protein ComEC/Rec2</fullName>
    </submittedName>
</protein>
<dbReference type="NCBIfam" id="TIGR00360">
    <property type="entry name" value="ComEC_N-term"/>
    <property type="match status" value="1"/>
</dbReference>
<feature type="transmembrane region" description="Helical" evidence="6">
    <location>
        <begin position="385"/>
        <end position="409"/>
    </location>
</feature>
<evidence type="ECO:0000256" key="6">
    <source>
        <dbReference type="SAM" id="Phobius"/>
    </source>
</evidence>
<comment type="subcellular location">
    <subcellularLocation>
        <location evidence="1">Cell membrane</location>
        <topology evidence="1">Multi-pass membrane protein</topology>
    </subcellularLocation>
</comment>
<feature type="transmembrane region" description="Helical" evidence="6">
    <location>
        <begin position="452"/>
        <end position="472"/>
    </location>
</feature>
<evidence type="ECO:0000256" key="2">
    <source>
        <dbReference type="ARBA" id="ARBA00022475"/>
    </source>
</evidence>
<feature type="transmembrane region" description="Helical" evidence="6">
    <location>
        <begin position="6"/>
        <end position="38"/>
    </location>
</feature>